<accession>A0A239HA06</accession>
<gene>
    <name evidence="2" type="ORF">SAMN05421640_1208</name>
</gene>
<dbReference type="EMBL" id="FZPD01000002">
    <property type="protein sequence ID" value="SNS77991.1"/>
    <property type="molecule type" value="Genomic_DNA"/>
</dbReference>
<dbReference type="Proteomes" id="UP000198393">
    <property type="component" value="Unassembled WGS sequence"/>
</dbReference>
<keyword evidence="3" id="KW-1185">Reference proteome</keyword>
<evidence type="ECO:0000313" key="2">
    <source>
        <dbReference type="EMBL" id="SNS77991.1"/>
    </source>
</evidence>
<keyword evidence="1" id="KW-0812">Transmembrane</keyword>
<feature type="transmembrane region" description="Helical" evidence="1">
    <location>
        <begin position="38"/>
        <end position="59"/>
    </location>
</feature>
<keyword evidence="1" id="KW-0472">Membrane</keyword>
<evidence type="ECO:0000313" key="3">
    <source>
        <dbReference type="Proteomes" id="UP000198393"/>
    </source>
</evidence>
<protein>
    <submittedName>
        <fullName evidence="2">Uncharacterized protein</fullName>
    </submittedName>
</protein>
<sequence>MKISISIQTCYPQHFQEANQLEYRKYKYTLYSRYDSGISIYSVMVHFSSTLMIAFAFILSGSNA</sequence>
<organism evidence="2 3">
    <name type="scientific">Ekhidna lutea</name>
    <dbReference type="NCBI Taxonomy" id="447679"/>
    <lineage>
        <taxon>Bacteria</taxon>
        <taxon>Pseudomonadati</taxon>
        <taxon>Bacteroidota</taxon>
        <taxon>Cytophagia</taxon>
        <taxon>Cytophagales</taxon>
        <taxon>Reichenbachiellaceae</taxon>
        <taxon>Ekhidna</taxon>
    </lineage>
</organism>
<keyword evidence="1" id="KW-1133">Transmembrane helix</keyword>
<reference evidence="2 3" key="1">
    <citation type="submission" date="2017-06" db="EMBL/GenBank/DDBJ databases">
        <authorList>
            <person name="Kim H.J."/>
            <person name="Triplett B.A."/>
        </authorList>
    </citation>
    <scope>NUCLEOTIDE SEQUENCE [LARGE SCALE GENOMIC DNA]</scope>
    <source>
        <strain evidence="2 3">DSM 19307</strain>
    </source>
</reference>
<evidence type="ECO:0000256" key="1">
    <source>
        <dbReference type="SAM" id="Phobius"/>
    </source>
</evidence>
<name>A0A239HA06_EKHLU</name>
<dbReference type="AlphaFoldDB" id="A0A239HA06"/>
<proteinExistence type="predicted"/>